<comment type="caution">
    <text evidence="2">The sequence shown here is derived from an EMBL/GenBank/DDBJ whole genome shotgun (WGS) entry which is preliminary data.</text>
</comment>
<reference evidence="2" key="2">
    <citation type="submission" date="2022-01" db="EMBL/GenBank/DDBJ databases">
        <authorList>
            <person name="Yamashiro T."/>
            <person name="Shiraishi A."/>
            <person name="Satake H."/>
            <person name="Nakayama K."/>
        </authorList>
    </citation>
    <scope>NUCLEOTIDE SEQUENCE</scope>
</reference>
<dbReference type="Proteomes" id="UP001151760">
    <property type="component" value="Unassembled WGS sequence"/>
</dbReference>
<protein>
    <recommendedName>
        <fullName evidence="4">Integrase, catalytic region, zinc finger, CCHC-type, peptidase aspartic, catalytic</fullName>
    </recommendedName>
</protein>
<reference evidence="2" key="1">
    <citation type="journal article" date="2022" name="Int. J. Mol. Sci.">
        <title>Draft Genome of Tanacetum Coccineum: Genomic Comparison of Closely Related Tanacetum-Family Plants.</title>
        <authorList>
            <person name="Yamashiro T."/>
            <person name="Shiraishi A."/>
            <person name="Nakayama K."/>
            <person name="Satake H."/>
        </authorList>
    </citation>
    <scope>NUCLEOTIDE SEQUENCE</scope>
</reference>
<name>A0ABQ5CQX8_9ASTR</name>
<evidence type="ECO:0000313" key="2">
    <source>
        <dbReference type="EMBL" id="GJT28743.1"/>
    </source>
</evidence>
<feature type="region of interest" description="Disordered" evidence="1">
    <location>
        <begin position="439"/>
        <end position="481"/>
    </location>
</feature>
<evidence type="ECO:0008006" key="4">
    <source>
        <dbReference type="Google" id="ProtNLM"/>
    </source>
</evidence>
<organism evidence="2 3">
    <name type="scientific">Tanacetum coccineum</name>
    <dbReference type="NCBI Taxonomy" id="301880"/>
    <lineage>
        <taxon>Eukaryota</taxon>
        <taxon>Viridiplantae</taxon>
        <taxon>Streptophyta</taxon>
        <taxon>Embryophyta</taxon>
        <taxon>Tracheophyta</taxon>
        <taxon>Spermatophyta</taxon>
        <taxon>Magnoliopsida</taxon>
        <taxon>eudicotyledons</taxon>
        <taxon>Gunneridae</taxon>
        <taxon>Pentapetalae</taxon>
        <taxon>asterids</taxon>
        <taxon>campanulids</taxon>
        <taxon>Asterales</taxon>
        <taxon>Asteraceae</taxon>
        <taxon>Asteroideae</taxon>
        <taxon>Anthemideae</taxon>
        <taxon>Anthemidinae</taxon>
        <taxon>Tanacetum</taxon>
    </lineage>
</organism>
<accession>A0ABQ5CQX8</accession>
<feature type="compositionally biased region" description="Polar residues" evidence="1">
    <location>
        <begin position="241"/>
        <end position="258"/>
    </location>
</feature>
<gene>
    <name evidence="2" type="ORF">Tco_0909018</name>
</gene>
<dbReference type="EMBL" id="BQNB010014486">
    <property type="protein sequence ID" value="GJT28743.1"/>
    <property type="molecule type" value="Genomic_DNA"/>
</dbReference>
<feature type="region of interest" description="Disordered" evidence="1">
    <location>
        <begin position="241"/>
        <end position="290"/>
    </location>
</feature>
<keyword evidence="3" id="KW-1185">Reference proteome</keyword>
<evidence type="ECO:0000256" key="1">
    <source>
        <dbReference type="SAM" id="MobiDB-lite"/>
    </source>
</evidence>
<feature type="compositionally biased region" description="Polar residues" evidence="1">
    <location>
        <begin position="448"/>
        <end position="473"/>
    </location>
</feature>
<proteinExistence type="predicted"/>
<sequence>MNSSEPTISIRPTNVEVPKKLPKVSMVNTSLKKLKHHLANFDVVVKERTTPTAITEGSWGFEHTKVCFKDEIIPFVKAPKDLFSTFNQHLVDELSEVQNVFYQMEQAMEQHHIELKTFEEKALAITALKDELRKLKGKALVDNDVSNHPSDPEMHQGKANYPLDSALESACKYTKLIQELLSKISKTCPSINSSGEQLMTVTPKNKDKRFRFTEPVTYSGNIITKSASHLNLFSNKPMLSSTGVKQSTSASGSQPSGNTKKDKIQQTPSSTLKNKVEAHPRKVKSSLKNKDCVVAPKGTAHVQHSKLNSNYELKCVKCNGCMLSDNHDLCVLDFINNVNARAKSRSVKKNSKRKVWKPTGKVFTNIGYIWRPTGRTFTIVGNACPLTRITTTTEVPLRKPIALDNDTPKPTVTLVYSRKPRKSKTNVLVSNPKILQSVSANKKEPSKSWGSINSDVPSSSLDACRSSKLSSGIWTPAAPSI</sequence>
<evidence type="ECO:0000313" key="3">
    <source>
        <dbReference type="Proteomes" id="UP001151760"/>
    </source>
</evidence>